<accession>A0A105J2G9</accession>
<comment type="caution">
    <text evidence="12">The sequence shown here is derived from an EMBL/GenBank/DDBJ whole genome shotgun (WGS) entry which is preliminary data.</text>
</comment>
<evidence type="ECO:0000256" key="9">
    <source>
        <dbReference type="SAM" id="Phobius"/>
    </source>
</evidence>
<dbReference type="InterPro" id="IPR003593">
    <property type="entry name" value="AAA+_ATPase"/>
</dbReference>
<dbReference type="GO" id="GO:0140359">
    <property type="term" value="F:ABC-type transporter activity"/>
    <property type="evidence" value="ECO:0007669"/>
    <property type="project" value="InterPro"/>
</dbReference>
<keyword evidence="2" id="KW-1003">Cell membrane</keyword>
<feature type="domain" description="ABC transporter" evidence="10">
    <location>
        <begin position="322"/>
        <end position="516"/>
    </location>
</feature>
<dbReference type="Gene3D" id="3.40.50.300">
    <property type="entry name" value="P-loop containing nucleotide triphosphate hydrolases"/>
    <property type="match status" value="1"/>
</dbReference>
<dbReference type="InterPro" id="IPR027417">
    <property type="entry name" value="P-loop_NTPase"/>
</dbReference>
<dbReference type="RefSeq" id="WP_059962756.1">
    <property type="nucleotide sequence ID" value="NZ_CP013463.1"/>
</dbReference>
<dbReference type="EMBL" id="LPIX01000022">
    <property type="protein sequence ID" value="KWE09520.1"/>
    <property type="molecule type" value="Genomic_DNA"/>
</dbReference>
<dbReference type="AlphaFoldDB" id="A0A105J2G9"/>
<dbReference type="PANTHER" id="PTHR24221">
    <property type="entry name" value="ATP-BINDING CASSETTE SUB-FAMILY B"/>
    <property type="match status" value="1"/>
</dbReference>
<keyword evidence="3" id="KW-0997">Cell inner membrane</keyword>
<dbReference type="InterPro" id="IPR039421">
    <property type="entry name" value="Type_1_exporter"/>
</dbReference>
<dbReference type="Pfam" id="PF00005">
    <property type="entry name" value="ABC_tran"/>
    <property type="match status" value="1"/>
</dbReference>
<keyword evidence="6" id="KW-0067">ATP-binding</keyword>
<evidence type="ECO:0000256" key="6">
    <source>
        <dbReference type="ARBA" id="ARBA00022840"/>
    </source>
</evidence>
<dbReference type="InterPro" id="IPR036640">
    <property type="entry name" value="ABC1_TM_sf"/>
</dbReference>
<dbReference type="SMART" id="SM00382">
    <property type="entry name" value="AAA"/>
    <property type="match status" value="1"/>
</dbReference>
<dbReference type="SUPFAM" id="SSF90123">
    <property type="entry name" value="ABC transporter transmembrane region"/>
    <property type="match status" value="1"/>
</dbReference>
<dbReference type="PROSITE" id="PS50929">
    <property type="entry name" value="ABC_TM1F"/>
    <property type="match status" value="1"/>
</dbReference>
<dbReference type="GO" id="GO:0016887">
    <property type="term" value="F:ATP hydrolysis activity"/>
    <property type="evidence" value="ECO:0007669"/>
    <property type="project" value="InterPro"/>
</dbReference>
<dbReference type="GO" id="GO:0005886">
    <property type="term" value="C:plasma membrane"/>
    <property type="evidence" value="ECO:0007669"/>
    <property type="project" value="UniProtKB-SubCell"/>
</dbReference>
<evidence type="ECO:0008006" key="14">
    <source>
        <dbReference type="Google" id="ProtNLM"/>
    </source>
</evidence>
<dbReference type="Proteomes" id="UP000062998">
    <property type="component" value="Unassembled WGS sequence"/>
</dbReference>
<feature type="transmembrane region" description="Helical" evidence="9">
    <location>
        <begin position="235"/>
        <end position="253"/>
    </location>
</feature>
<evidence type="ECO:0000313" key="12">
    <source>
        <dbReference type="EMBL" id="KWE09520.1"/>
    </source>
</evidence>
<evidence type="ECO:0000256" key="2">
    <source>
        <dbReference type="ARBA" id="ARBA00022475"/>
    </source>
</evidence>
<organism evidence="12 13">
    <name type="scientific">Burkholderia ubonensis</name>
    <dbReference type="NCBI Taxonomy" id="101571"/>
    <lineage>
        <taxon>Bacteria</taxon>
        <taxon>Pseudomonadati</taxon>
        <taxon>Pseudomonadota</taxon>
        <taxon>Betaproteobacteria</taxon>
        <taxon>Burkholderiales</taxon>
        <taxon>Burkholderiaceae</taxon>
        <taxon>Burkholderia</taxon>
        <taxon>Burkholderia cepacia complex</taxon>
    </lineage>
</organism>
<name>A0A105J2G9_9BURK</name>
<gene>
    <name evidence="12" type="ORF">WL73_05020</name>
</gene>
<feature type="transmembrane region" description="Helical" evidence="9">
    <location>
        <begin position="7"/>
        <end position="30"/>
    </location>
</feature>
<evidence type="ECO:0000256" key="1">
    <source>
        <dbReference type="ARBA" id="ARBA00004651"/>
    </source>
</evidence>
<comment type="subcellular location">
    <subcellularLocation>
        <location evidence="1">Cell membrane</location>
        <topology evidence="1">Multi-pass membrane protein</topology>
    </subcellularLocation>
</comment>
<evidence type="ECO:0000256" key="7">
    <source>
        <dbReference type="ARBA" id="ARBA00022989"/>
    </source>
</evidence>
<evidence type="ECO:0000256" key="5">
    <source>
        <dbReference type="ARBA" id="ARBA00022741"/>
    </source>
</evidence>
<evidence type="ECO:0000313" key="13">
    <source>
        <dbReference type="Proteomes" id="UP000062998"/>
    </source>
</evidence>
<dbReference type="SUPFAM" id="SSF52540">
    <property type="entry name" value="P-loop containing nucleoside triphosphate hydrolases"/>
    <property type="match status" value="1"/>
</dbReference>
<dbReference type="PROSITE" id="PS50893">
    <property type="entry name" value="ABC_TRANSPORTER_2"/>
    <property type="match status" value="1"/>
</dbReference>
<dbReference type="OrthoDB" id="5288404at2"/>
<evidence type="ECO:0000256" key="4">
    <source>
        <dbReference type="ARBA" id="ARBA00022692"/>
    </source>
</evidence>
<keyword evidence="4 9" id="KW-0812">Transmembrane</keyword>
<evidence type="ECO:0000256" key="8">
    <source>
        <dbReference type="ARBA" id="ARBA00023136"/>
    </source>
</evidence>
<feature type="domain" description="ABC transmembrane type-1" evidence="11">
    <location>
        <begin position="7"/>
        <end position="293"/>
    </location>
</feature>
<evidence type="ECO:0000256" key="3">
    <source>
        <dbReference type="ARBA" id="ARBA00022519"/>
    </source>
</evidence>
<protein>
    <recommendedName>
        <fullName evidence="14">ABC transporter ATP-binding protein</fullName>
    </recommendedName>
</protein>
<dbReference type="InterPro" id="IPR003439">
    <property type="entry name" value="ABC_transporter-like_ATP-bd"/>
</dbReference>
<reference evidence="12 13" key="1">
    <citation type="submission" date="2015-11" db="EMBL/GenBank/DDBJ databases">
        <title>Expanding the genomic diversity of Burkholderia species for the development of highly accurate diagnostics.</title>
        <authorList>
            <person name="Sahl J."/>
            <person name="Keim P."/>
            <person name="Wagner D."/>
        </authorList>
    </citation>
    <scope>NUCLEOTIDE SEQUENCE [LARGE SCALE GENOMIC DNA]</scope>
    <source>
        <strain evidence="12 13">MSMB2167WGS</strain>
    </source>
</reference>
<keyword evidence="8 9" id="KW-0472">Membrane</keyword>
<keyword evidence="7 9" id="KW-1133">Transmembrane helix</keyword>
<dbReference type="GO" id="GO:0005524">
    <property type="term" value="F:ATP binding"/>
    <property type="evidence" value="ECO:0007669"/>
    <property type="project" value="UniProtKB-KW"/>
</dbReference>
<feature type="transmembrane region" description="Helical" evidence="9">
    <location>
        <begin position="149"/>
        <end position="168"/>
    </location>
</feature>
<dbReference type="Gene3D" id="1.20.1560.10">
    <property type="entry name" value="ABC transporter type 1, transmembrane domain"/>
    <property type="match status" value="1"/>
</dbReference>
<keyword evidence="5" id="KW-0547">Nucleotide-binding</keyword>
<feature type="transmembrane region" description="Helical" evidence="9">
    <location>
        <begin position="120"/>
        <end position="143"/>
    </location>
</feature>
<proteinExistence type="predicted"/>
<dbReference type="PANTHER" id="PTHR24221:SF654">
    <property type="entry name" value="ATP-BINDING CASSETTE SUB-FAMILY B MEMBER 6"/>
    <property type="match status" value="1"/>
</dbReference>
<dbReference type="InterPro" id="IPR011527">
    <property type="entry name" value="ABC1_TM_dom"/>
</dbReference>
<evidence type="ECO:0000259" key="10">
    <source>
        <dbReference type="PROSITE" id="PS50893"/>
    </source>
</evidence>
<evidence type="ECO:0000259" key="11">
    <source>
        <dbReference type="PROSITE" id="PS50929"/>
    </source>
</evidence>
<sequence>MTIRLTVIMLSVILSSAAISLAPIFLANLIDSTKSSPAAHDLGLLVLLYIAARFGGQILLDLRWLIVNPFLYRLSYRLAVLMATRIGRNSSYDVRMVDNTEAITRRVAIVSKMQTGSMGVAYSVLSGFLPAICDLVVVIAAVSTLAGDVFPHMLVAAVAILALSVKFMRRTELDRAAVANDADNDVFAQYGGLISSAKLIHEYDALSFFQQRLRFAIGTSMAAHNRLFLIKSVRGIAVTLATAIAYLIVLLVASRRMADGQFGAGEIFLLATFLDRLVQPMTNLSNSVNGFQSGIVAMSNGYDELDSLDRECARTNPGLAPTEPSTLTFSAARRAPADANEPVACRGDRIHVTGKSGSGKSTFLSQVYAAAQAGRRRNAVLFLQANPEIVDGTVRENVRLADESILEADVIESLDIWHKHAGRHIDLDESASSLSLGERQFIAIVRAVLRKPDILIVDEALNSIDASSEDAVLRYLQRSLPETTFFFVSHRPLHGIKPDFSVEFGEIRGAAKLVFT</sequence>
<feature type="transmembrane region" description="Helical" evidence="9">
    <location>
        <begin position="42"/>
        <end position="66"/>
    </location>
</feature>